<dbReference type="PANTHER" id="PTHR38372:SF2">
    <property type="entry name" value="DENTIN SIALOPHOSPHOPROTEIN-LIKE PROTEIN"/>
    <property type="match status" value="1"/>
</dbReference>
<dbReference type="EMBL" id="CM000785">
    <property type="protein sequence ID" value="AQL09171.1"/>
    <property type="molecule type" value="Genomic_DNA"/>
</dbReference>
<accession>A0A1D6PIM9</accession>
<organism evidence="2">
    <name type="scientific">Zea mays</name>
    <name type="common">Maize</name>
    <dbReference type="NCBI Taxonomy" id="4577"/>
    <lineage>
        <taxon>Eukaryota</taxon>
        <taxon>Viridiplantae</taxon>
        <taxon>Streptophyta</taxon>
        <taxon>Embryophyta</taxon>
        <taxon>Tracheophyta</taxon>
        <taxon>Spermatophyta</taxon>
        <taxon>Magnoliopsida</taxon>
        <taxon>Liliopsida</taxon>
        <taxon>Poales</taxon>
        <taxon>Poaceae</taxon>
        <taxon>PACMAD clade</taxon>
        <taxon>Panicoideae</taxon>
        <taxon>Andropogonodae</taxon>
        <taxon>Andropogoneae</taxon>
        <taxon>Tripsacinae</taxon>
        <taxon>Zea</taxon>
    </lineage>
</organism>
<dbReference type="InterPro" id="IPR010844">
    <property type="entry name" value="Occludin_ELL"/>
</dbReference>
<reference evidence="2" key="1">
    <citation type="submission" date="2015-12" db="EMBL/GenBank/DDBJ databases">
        <title>Update maize B73 reference genome by single molecule sequencing technologies.</title>
        <authorList>
            <consortium name="Maize Genome Sequencing Project"/>
            <person name="Ware D."/>
        </authorList>
    </citation>
    <scope>NUCLEOTIDE SEQUENCE</scope>
    <source>
        <tissue evidence="2">Seedling</tissue>
    </source>
</reference>
<sequence>MHTTHLIIFFSRYKDYVQEYNEKYGVYSYLNSQIDKTMSEFLKIQDDLNVGKERGKEQYYNTLERLRDMYHESGTRHKLMKKVFVLLHEELQIIKERINDFTDAYSNE</sequence>
<dbReference type="PROSITE" id="PS51980">
    <property type="entry name" value="OCEL"/>
    <property type="match status" value="1"/>
</dbReference>
<feature type="domain" description="OCEL" evidence="1">
    <location>
        <begin position="1"/>
        <end position="106"/>
    </location>
</feature>
<dbReference type="AlphaFoldDB" id="A0A1D6PIM9"/>
<gene>
    <name evidence="2" type="ORF">ZEAMMB73_Zm00001d048236</name>
</gene>
<dbReference type="Pfam" id="PF07303">
    <property type="entry name" value="Occludin_ELL"/>
    <property type="match status" value="1"/>
</dbReference>
<evidence type="ECO:0000259" key="1">
    <source>
        <dbReference type="PROSITE" id="PS51980"/>
    </source>
</evidence>
<dbReference type="ExpressionAtlas" id="A0A1D6PIM9">
    <property type="expression patterns" value="baseline and differential"/>
</dbReference>
<evidence type="ECO:0000313" key="2">
    <source>
        <dbReference type="EMBL" id="AQL09171.1"/>
    </source>
</evidence>
<dbReference type="Gene3D" id="6.10.140.340">
    <property type="match status" value="1"/>
</dbReference>
<dbReference type="PANTHER" id="PTHR38372">
    <property type="entry name" value="DENTIN SIALOPHOSPHOPROTEIN-LIKE PROTEIN"/>
    <property type="match status" value="1"/>
</dbReference>
<protein>
    <submittedName>
        <fullName evidence="2">Dentin sialophosphoprotein-related</fullName>
    </submittedName>
</protein>
<proteinExistence type="predicted"/>
<name>A0A1D6PIM9_MAIZE</name>
<dbReference type="SUPFAM" id="SSF144292">
    <property type="entry name" value="occludin/ELL-like"/>
    <property type="match status" value="1"/>
</dbReference>